<name>A0ABV8NK64_9SPHI</name>
<dbReference type="Proteomes" id="UP001595792">
    <property type="component" value="Unassembled WGS sequence"/>
</dbReference>
<gene>
    <name evidence="2" type="ORF">ACFOUY_10725</name>
</gene>
<dbReference type="EMBL" id="JBHSBY010000106">
    <property type="protein sequence ID" value="MFC4197171.1"/>
    <property type="molecule type" value="Genomic_DNA"/>
</dbReference>
<feature type="transmembrane region" description="Helical" evidence="1">
    <location>
        <begin position="79"/>
        <end position="109"/>
    </location>
</feature>
<keyword evidence="1" id="KW-0812">Transmembrane</keyword>
<protein>
    <submittedName>
        <fullName evidence="2">Uncharacterized protein</fullName>
    </submittedName>
</protein>
<keyword evidence="1" id="KW-0472">Membrane</keyword>
<evidence type="ECO:0000313" key="3">
    <source>
        <dbReference type="Proteomes" id="UP001595792"/>
    </source>
</evidence>
<dbReference type="RefSeq" id="WP_378960565.1">
    <property type="nucleotide sequence ID" value="NZ_JBHRXC010000016.1"/>
</dbReference>
<feature type="transmembrane region" description="Helical" evidence="1">
    <location>
        <begin position="49"/>
        <end position="67"/>
    </location>
</feature>
<reference evidence="3" key="1">
    <citation type="journal article" date="2019" name="Int. J. Syst. Evol. Microbiol.">
        <title>The Global Catalogue of Microorganisms (GCM) 10K type strain sequencing project: providing services to taxonomists for standard genome sequencing and annotation.</title>
        <authorList>
            <consortium name="The Broad Institute Genomics Platform"/>
            <consortium name="The Broad Institute Genome Sequencing Center for Infectious Disease"/>
            <person name="Wu L."/>
            <person name="Ma J."/>
        </authorList>
    </citation>
    <scope>NUCLEOTIDE SEQUENCE [LARGE SCALE GENOMIC DNA]</scope>
    <source>
        <strain evidence="3">CCM 8689</strain>
    </source>
</reference>
<sequence>MKNIKIFLFLMILASVFSGVKLKEWAFLFQFEFIDFPTGMIGKADSWDILKWIILLISHAIIFSLPFRTSSKSFKNNLIFFPAVFIVVFSLFSLGFLLLLIPFILFWLISLYLTKKAGQ</sequence>
<keyword evidence="3" id="KW-1185">Reference proteome</keyword>
<organism evidence="2 3">
    <name type="scientific">Pedobacter jamesrossensis</name>
    <dbReference type="NCBI Taxonomy" id="1908238"/>
    <lineage>
        <taxon>Bacteria</taxon>
        <taxon>Pseudomonadati</taxon>
        <taxon>Bacteroidota</taxon>
        <taxon>Sphingobacteriia</taxon>
        <taxon>Sphingobacteriales</taxon>
        <taxon>Sphingobacteriaceae</taxon>
        <taxon>Pedobacter</taxon>
    </lineage>
</organism>
<accession>A0ABV8NK64</accession>
<comment type="caution">
    <text evidence="2">The sequence shown here is derived from an EMBL/GenBank/DDBJ whole genome shotgun (WGS) entry which is preliminary data.</text>
</comment>
<keyword evidence="1" id="KW-1133">Transmembrane helix</keyword>
<proteinExistence type="predicted"/>
<evidence type="ECO:0000256" key="1">
    <source>
        <dbReference type="SAM" id="Phobius"/>
    </source>
</evidence>
<evidence type="ECO:0000313" key="2">
    <source>
        <dbReference type="EMBL" id="MFC4197171.1"/>
    </source>
</evidence>